<comment type="caution">
    <text evidence="2">The sequence shown here is derived from an EMBL/GenBank/DDBJ whole genome shotgun (WGS) entry which is preliminary data.</text>
</comment>
<organism evidence="2 3">
    <name type="scientific">Pseudobacter ginsenosidimutans</name>
    <dbReference type="NCBI Taxonomy" id="661488"/>
    <lineage>
        <taxon>Bacteria</taxon>
        <taxon>Pseudomonadati</taxon>
        <taxon>Bacteroidota</taxon>
        <taxon>Chitinophagia</taxon>
        <taxon>Chitinophagales</taxon>
        <taxon>Chitinophagaceae</taxon>
        <taxon>Pseudobacter</taxon>
    </lineage>
</organism>
<dbReference type="InterPro" id="IPR016181">
    <property type="entry name" value="Acyl_CoA_acyltransferase"/>
</dbReference>
<dbReference type="EMBL" id="SGXA01000004">
    <property type="protein sequence ID" value="RZS66869.1"/>
    <property type="molecule type" value="Genomic_DNA"/>
</dbReference>
<dbReference type="Proteomes" id="UP000293874">
    <property type="component" value="Unassembled WGS sequence"/>
</dbReference>
<proteinExistence type="predicted"/>
<evidence type="ECO:0000313" key="2">
    <source>
        <dbReference type="EMBL" id="RZS66869.1"/>
    </source>
</evidence>
<accession>A0A4Q7MJX5</accession>
<dbReference type="RefSeq" id="WP_130543767.1">
    <property type="nucleotide sequence ID" value="NZ_CP042431.1"/>
</dbReference>
<dbReference type="SUPFAM" id="SSF55729">
    <property type="entry name" value="Acyl-CoA N-acyltransferases (Nat)"/>
    <property type="match status" value="1"/>
</dbReference>
<evidence type="ECO:0000313" key="3">
    <source>
        <dbReference type="Proteomes" id="UP000293874"/>
    </source>
</evidence>
<dbReference type="OrthoDB" id="5109343at2"/>
<gene>
    <name evidence="2" type="ORF">EV199_5253</name>
</gene>
<keyword evidence="2" id="KW-0808">Transferase</keyword>
<feature type="domain" description="N-acetyltransferase" evidence="1">
    <location>
        <begin position="56"/>
        <end position="163"/>
    </location>
</feature>
<sequence length="184" mass="20997">MAYHTTTVSTDAELQQILQLQAENLRTNISAETQQQQGFVSLQHTLPVLKQMHDIAPSIIAVDGDQLAGYALTMPRECSHIVPDLAPMFSSFDQTPWNGRLLSEYRFYVMGQICVAEAWRGQGVFDALYQQHKTSYSKGFDCIVTEIATRNLRSIRAHERVGFKTIHVHQDELDEWAVVLWDWS</sequence>
<protein>
    <submittedName>
        <fullName evidence="2">Acetyltransferase (GNAT) family protein</fullName>
    </submittedName>
</protein>
<keyword evidence="3" id="KW-1185">Reference proteome</keyword>
<evidence type="ECO:0000259" key="1">
    <source>
        <dbReference type="Pfam" id="PF00583"/>
    </source>
</evidence>
<dbReference type="Pfam" id="PF00583">
    <property type="entry name" value="Acetyltransf_1"/>
    <property type="match status" value="1"/>
</dbReference>
<dbReference type="GO" id="GO:0016747">
    <property type="term" value="F:acyltransferase activity, transferring groups other than amino-acyl groups"/>
    <property type="evidence" value="ECO:0007669"/>
    <property type="project" value="InterPro"/>
</dbReference>
<dbReference type="Gene3D" id="3.40.630.30">
    <property type="match status" value="1"/>
</dbReference>
<dbReference type="AlphaFoldDB" id="A0A4Q7MJX5"/>
<dbReference type="InterPro" id="IPR000182">
    <property type="entry name" value="GNAT_dom"/>
</dbReference>
<reference evidence="2 3" key="1">
    <citation type="submission" date="2019-02" db="EMBL/GenBank/DDBJ databases">
        <title>Genomic Encyclopedia of Type Strains, Phase IV (KMG-IV): sequencing the most valuable type-strain genomes for metagenomic binning, comparative biology and taxonomic classification.</title>
        <authorList>
            <person name="Goeker M."/>
        </authorList>
    </citation>
    <scope>NUCLEOTIDE SEQUENCE [LARGE SCALE GENOMIC DNA]</scope>
    <source>
        <strain evidence="2 3">DSM 18116</strain>
    </source>
</reference>
<name>A0A4Q7MJX5_9BACT</name>